<reference evidence="1 2" key="1">
    <citation type="submission" date="2020-09" db="EMBL/GenBank/DDBJ databases">
        <title>De no assembly of potato wild relative species, Solanum commersonii.</title>
        <authorList>
            <person name="Cho K."/>
        </authorList>
    </citation>
    <scope>NUCLEOTIDE SEQUENCE [LARGE SCALE GENOMIC DNA]</scope>
    <source>
        <strain evidence="1">LZ3.2</strain>
        <tissue evidence="1">Leaf</tissue>
    </source>
</reference>
<protein>
    <submittedName>
        <fullName evidence="1">Uncharacterized protein</fullName>
    </submittedName>
</protein>
<sequence length="59" mass="6862">VKTWQISNNFNSSFILRVNHSSEEVSNLPSPILLPIKLRSNLHFANFSQRFMFLRGLKS</sequence>
<comment type="caution">
    <text evidence="1">The sequence shown here is derived from an EMBL/GenBank/DDBJ whole genome shotgun (WGS) entry which is preliminary data.</text>
</comment>
<gene>
    <name evidence="1" type="ORF">H5410_028326</name>
</gene>
<dbReference type="AlphaFoldDB" id="A0A9J5Z2D2"/>
<organism evidence="1 2">
    <name type="scientific">Solanum commersonii</name>
    <name type="common">Commerson's wild potato</name>
    <name type="synonym">Commerson's nightshade</name>
    <dbReference type="NCBI Taxonomy" id="4109"/>
    <lineage>
        <taxon>Eukaryota</taxon>
        <taxon>Viridiplantae</taxon>
        <taxon>Streptophyta</taxon>
        <taxon>Embryophyta</taxon>
        <taxon>Tracheophyta</taxon>
        <taxon>Spermatophyta</taxon>
        <taxon>Magnoliopsida</taxon>
        <taxon>eudicotyledons</taxon>
        <taxon>Gunneridae</taxon>
        <taxon>Pentapetalae</taxon>
        <taxon>asterids</taxon>
        <taxon>lamiids</taxon>
        <taxon>Solanales</taxon>
        <taxon>Solanaceae</taxon>
        <taxon>Solanoideae</taxon>
        <taxon>Solaneae</taxon>
        <taxon>Solanum</taxon>
    </lineage>
</organism>
<evidence type="ECO:0000313" key="1">
    <source>
        <dbReference type="EMBL" id="KAG5606834.1"/>
    </source>
</evidence>
<accession>A0A9J5Z2D2</accession>
<keyword evidence="2" id="KW-1185">Reference proteome</keyword>
<feature type="non-terminal residue" evidence="1">
    <location>
        <position position="59"/>
    </location>
</feature>
<evidence type="ECO:0000313" key="2">
    <source>
        <dbReference type="Proteomes" id="UP000824120"/>
    </source>
</evidence>
<name>A0A9J5Z2D2_SOLCO</name>
<dbReference type="EMBL" id="JACXVP010000005">
    <property type="protein sequence ID" value="KAG5606834.1"/>
    <property type="molecule type" value="Genomic_DNA"/>
</dbReference>
<dbReference type="Proteomes" id="UP000824120">
    <property type="component" value="Chromosome 5"/>
</dbReference>
<proteinExistence type="predicted"/>